<protein>
    <submittedName>
        <fullName evidence="1">Uncharacterized protein</fullName>
    </submittedName>
</protein>
<dbReference type="EMBL" id="JAAPAO010002105">
    <property type="protein sequence ID" value="KAF4648236.1"/>
    <property type="molecule type" value="Genomic_DNA"/>
</dbReference>
<accession>A0A7J6KP20</accession>
<feature type="non-terminal residue" evidence="1">
    <location>
        <position position="1"/>
    </location>
</feature>
<reference evidence="1 2" key="1">
    <citation type="submission" date="2020-04" db="EMBL/GenBank/DDBJ databases">
        <title>Perkinsus chesapeaki whole genome sequence.</title>
        <authorList>
            <person name="Bogema D.R."/>
        </authorList>
    </citation>
    <scope>NUCLEOTIDE SEQUENCE [LARGE SCALE GENOMIC DNA]</scope>
    <source>
        <strain evidence="1">ATCC PRA-425</strain>
    </source>
</reference>
<gene>
    <name evidence="1" type="ORF">FOL47_003570</name>
</gene>
<evidence type="ECO:0000313" key="1">
    <source>
        <dbReference type="EMBL" id="KAF4648236.1"/>
    </source>
</evidence>
<feature type="non-terminal residue" evidence="1">
    <location>
        <position position="155"/>
    </location>
</feature>
<proteinExistence type="predicted"/>
<organism evidence="1 2">
    <name type="scientific">Perkinsus chesapeaki</name>
    <name type="common">Clam parasite</name>
    <name type="synonym">Perkinsus andrewsi</name>
    <dbReference type="NCBI Taxonomy" id="330153"/>
    <lineage>
        <taxon>Eukaryota</taxon>
        <taxon>Sar</taxon>
        <taxon>Alveolata</taxon>
        <taxon>Perkinsozoa</taxon>
        <taxon>Perkinsea</taxon>
        <taxon>Perkinsida</taxon>
        <taxon>Perkinsidae</taxon>
        <taxon>Perkinsus</taxon>
    </lineage>
</organism>
<dbReference type="Proteomes" id="UP000591131">
    <property type="component" value="Unassembled WGS sequence"/>
</dbReference>
<keyword evidence="2" id="KW-1185">Reference proteome</keyword>
<sequence>CGSNSRLPAHDFSVGEAVFVKNDKQIFGAHILELLPGKDKMVRRFRVRNIKTKRESIVNHANIAQADCLGGRDDADEEVFTASMTGRQASAGSCEDETVRDETVSLNFRLDAYLKIVVCYPASVAVGERRVTPGDNTKPHSSILKTSRLEILLAR</sequence>
<comment type="caution">
    <text evidence="1">The sequence shown here is derived from an EMBL/GenBank/DDBJ whole genome shotgun (WGS) entry which is preliminary data.</text>
</comment>
<name>A0A7J6KP20_PERCH</name>
<evidence type="ECO:0000313" key="2">
    <source>
        <dbReference type="Proteomes" id="UP000591131"/>
    </source>
</evidence>
<dbReference type="AlphaFoldDB" id="A0A7J6KP20"/>
<dbReference type="OrthoDB" id="10294868at2759"/>